<proteinExistence type="predicted"/>
<sequence length="136" mass="15532">MSDPSHTITDEFQCTVKENDCFNKNILEQLAKLQEAAAKVNKSIIRACTYCGCIEINANNKLYSYHDDINLDMIKLLDPHHISGELCDACRDRIEKDMGSCLYYLACISNSFDLNLDDVLLKEMDIIHLLGKFHIE</sequence>
<dbReference type="AlphaFoldDB" id="A0A8J8SHY7"/>
<gene>
    <name evidence="1" type="ORF">HZI73_19550</name>
</gene>
<protein>
    <submittedName>
        <fullName evidence="1">DUF1573 domain-containing protein</fullName>
    </submittedName>
</protein>
<dbReference type="RefSeq" id="WP_212695050.1">
    <property type="nucleotide sequence ID" value="NZ_CP058649.1"/>
</dbReference>
<organism evidence="1 2">
    <name type="scientific">Vallitalea pronyensis</name>
    <dbReference type="NCBI Taxonomy" id="1348613"/>
    <lineage>
        <taxon>Bacteria</taxon>
        <taxon>Bacillati</taxon>
        <taxon>Bacillota</taxon>
        <taxon>Clostridia</taxon>
        <taxon>Lachnospirales</taxon>
        <taxon>Vallitaleaceae</taxon>
        <taxon>Vallitalea</taxon>
    </lineage>
</organism>
<evidence type="ECO:0000313" key="1">
    <source>
        <dbReference type="EMBL" id="QUI24355.1"/>
    </source>
</evidence>
<dbReference type="KEGG" id="vpy:HZI73_19550"/>
<keyword evidence="2" id="KW-1185">Reference proteome</keyword>
<accession>A0A8J8SHY7</accession>
<name>A0A8J8SHY7_9FIRM</name>
<dbReference type="EMBL" id="CP058649">
    <property type="protein sequence ID" value="QUI24355.1"/>
    <property type="molecule type" value="Genomic_DNA"/>
</dbReference>
<dbReference type="Proteomes" id="UP000683246">
    <property type="component" value="Chromosome"/>
</dbReference>
<reference evidence="1" key="1">
    <citation type="submission" date="2020-07" db="EMBL/GenBank/DDBJ databases">
        <title>Vallitalea pronyensis genome.</title>
        <authorList>
            <person name="Postec A."/>
        </authorList>
    </citation>
    <scope>NUCLEOTIDE SEQUENCE</scope>
    <source>
        <strain evidence="1">FatNI3</strain>
    </source>
</reference>
<evidence type="ECO:0000313" key="2">
    <source>
        <dbReference type="Proteomes" id="UP000683246"/>
    </source>
</evidence>